<keyword evidence="3" id="KW-0963">Cytoplasm</keyword>
<gene>
    <name evidence="3" type="primary">frr</name>
    <name evidence="5" type="ORF">A3E29_02470</name>
</gene>
<accession>A0A1F5PJ33</accession>
<dbReference type="InterPro" id="IPR023584">
    <property type="entry name" value="Ribosome_recyc_fac_dom"/>
</dbReference>
<evidence type="ECO:0000259" key="4">
    <source>
        <dbReference type="Pfam" id="PF01765"/>
    </source>
</evidence>
<evidence type="ECO:0000256" key="1">
    <source>
        <dbReference type="ARBA" id="ARBA00005912"/>
    </source>
</evidence>
<dbReference type="Gene3D" id="1.10.132.20">
    <property type="entry name" value="Ribosome-recycling factor"/>
    <property type="match status" value="1"/>
</dbReference>
<comment type="subcellular location">
    <subcellularLocation>
        <location evidence="3">Cytoplasm</location>
    </subcellularLocation>
</comment>
<evidence type="ECO:0000256" key="2">
    <source>
        <dbReference type="ARBA" id="ARBA00022917"/>
    </source>
</evidence>
<dbReference type="AlphaFoldDB" id="A0A1F5PJ33"/>
<dbReference type="Gene3D" id="3.30.1360.40">
    <property type="match status" value="1"/>
</dbReference>
<keyword evidence="2 3" id="KW-0648">Protein biosynthesis</keyword>
<proteinExistence type="inferred from homology"/>
<dbReference type="GO" id="GO:0006415">
    <property type="term" value="P:translational termination"/>
    <property type="evidence" value="ECO:0007669"/>
    <property type="project" value="UniProtKB-UniRule"/>
</dbReference>
<comment type="caution">
    <text evidence="5">The sequence shown here is derived from an EMBL/GenBank/DDBJ whole genome shotgun (WGS) entry which is preliminary data.</text>
</comment>
<protein>
    <recommendedName>
        <fullName evidence="3">Ribosome-recycling factor</fullName>
        <shortName evidence="3">RRF</shortName>
    </recommendedName>
    <alternativeName>
        <fullName evidence="3">Ribosome-releasing factor</fullName>
    </alternativeName>
</protein>
<comment type="similarity">
    <text evidence="1 3">Belongs to the RRF family.</text>
</comment>
<dbReference type="HAMAP" id="MF_00040">
    <property type="entry name" value="RRF"/>
    <property type="match status" value="1"/>
</dbReference>
<dbReference type="InterPro" id="IPR002661">
    <property type="entry name" value="Ribosome_recyc_fac"/>
</dbReference>
<feature type="domain" description="Ribosome recycling factor" evidence="4">
    <location>
        <begin position="20"/>
        <end position="183"/>
    </location>
</feature>
<evidence type="ECO:0000313" key="5">
    <source>
        <dbReference type="EMBL" id="OGE89953.1"/>
    </source>
</evidence>
<evidence type="ECO:0000313" key="6">
    <source>
        <dbReference type="Proteomes" id="UP000177682"/>
    </source>
</evidence>
<dbReference type="GO" id="GO:0043023">
    <property type="term" value="F:ribosomal large subunit binding"/>
    <property type="evidence" value="ECO:0007669"/>
    <property type="project" value="TreeGrafter"/>
</dbReference>
<dbReference type="SUPFAM" id="SSF55194">
    <property type="entry name" value="Ribosome recycling factor, RRF"/>
    <property type="match status" value="1"/>
</dbReference>
<dbReference type="InterPro" id="IPR036191">
    <property type="entry name" value="RRF_sf"/>
</dbReference>
<comment type="function">
    <text evidence="3">Responsible for the release of ribosomes from messenger RNA at the termination of protein biosynthesis. May increase the efficiency of translation by recycling ribosomes from one round of translation to another.</text>
</comment>
<dbReference type="FunFam" id="3.30.1360.40:FF:000001">
    <property type="entry name" value="Ribosome-recycling factor"/>
    <property type="match status" value="1"/>
</dbReference>
<dbReference type="EMBL" id="MFEY01000007">
    <property type="protein sequence ID" value="OGE89953.1"/>
    <property type="molecule type" value="Genomic_DNA"/>
</dbReference>
<dbReference type="CDD" id="cd00520">
    <property type="entry name" value="RRF"/>
    <property type="match status" value="1"/>
</dbReference>
<dbReference type="PANTHER" id="PTHR20982">
    <property type="entry name" value="RIBOSOME RECYCLING FACTOR"/>
    <property type="match status" value="1"/>
</dbReference>
<evidence type="ECO:0000256" key="3">
    <source>
        <dbReference type="HAMAP-Rule" id="MF_00040"/>
    </source>
</evidence>
<dbReference type="GO" id="GO:0005737">
    <property type="term" value="C:cytoplasm"/>
    <property type="evidence" value="ECO:0007669"/>
    <property type="project" value="UniProtKB-SubCell"/>
</dbReference>
<dbReference type="PANTHER" id="PTHR20982:SF3">
    <property type="entry name" value="MITOCHONDRIAL RIBOSOME RECYCLING FACTOR PSEUDO 1"/>
    <property type="match status" value="1"/>
</dbReference>
<organism evidence="5 6">
    <name type="scientific">Candidatus Doudnabacteria bacterium RIFCSPHIGHO2_12_FULL_48_16</name>
    <dbReference type="NCBI Taxonomy" id="1817838"/>
    <lineage>
        <taxon>Bacteria</taxon>
        <taxon>Candidatus Doudnaibacteriota</taxon>
    </lineage>
</organism>
<name>A0A1F5PJ33_9BACT</name>
<reference evidence="5 6" key="1">
    <citation type="journal article" date="2016" name="Nat. Commun.">
        <title>Thousands of microbial genomes shed light on interconnected biogeochemical processes in an aquifer system.</title>
        <authorList>
            <person name="Anantharaman K."/>
            <person name="Brown C.T."/>
            <person name="Hug L.A."/>
            <person name="Sharon I."/>
            <person name="Castelle C.J."/>
            <person name="Probst A.J."/>
            <person name="Thomas B.C."/>
            <person name="Singh A."/>
            <person name="Wilkins M.J."/>
            <person name="Karaoz U."/>
            <person name="Brodie E.L."/>
            <person name="Williams K.H."/>
            <person name="Hubbard S.S."/>
            <person name="Banfield J.F."/>
        </authorList>
    </citation>
    <scope>NUCLEOTIDE SEQUENCE [LARGE SCALE GENOMIC DNA]</scope>
</reference>
<dbReference type="Pfam" id="PF01765">
    <property type="entry name" value="RRF"/>
    <property type="match status" value="1"/>
</dbReference>
<dbReference type="NCBIfam" id="TIGR00496">
    <property type="entry name" value="frr"/>
    <property type="match status" value="1"/>
</dbReference>
<sequence length="185" mass="21001">MTPEIISKKQPEFQKAVDHLKNELATLRTGRASTGLVENIVVDFYGTATPLMHMAQISVPEPRMIAIQPFDKNSLKDIEKAIQASNLGINPVNDGLYIRLTIPQMTEDRRKELVRVVSQMAEKARISVRNIREDIWKEIQTMEKDGKIGEDGKISGKEDLQKMVDKFNDEIKKIAEAKEKEVLTI</sequence>
<dbReference type="Proteomes" id="UP000177682">
    <property type="component" value="Unassembled WGS sequence"/>
</dbReference>